<feature type="compositionally biased region" description="Polar residues" evidence="1">
    <location>
        <begin position="1093"/>
        <end position="1123"/>
    </location>
</feature>
<dbReference type="AlphaFoldDB" id="A0A518G0K2"/>
<keyword evidence="3" id="KW-1185">Reference proteome</keyword>
<feature type="region of interest" description="Disordered" evidence="1">
    <location>
        <begin position="1092"/>
        <end position="1133"/>
    </location>
</feature>
<sequence>MLLFAKRYMTALAGLLLALGAYHLLLLPVIEPPGRDPAPLPEYISSDVADQWWRELFAQQDWQLDTPRILQNKNNQGVMLSQEYQQVGLKSLKLRPLTIIIPQVDKSGSEVALDDGQPTLPEEVWLVNAEEGAVIHFKEALDLRNGRLPSVERGELSGNITITRVNLHPDAQAVPWSLQTRDLFIERGRVFTNDRVTIRWADSIIRGRDLRIEMKGDLFNPGGNQTNSPWGPLDKMDLYTLEQIDVGLPTGGLWSSMKLPLAAPFAHLASAPARLQVNSQGRFSFDFRDSTASLTNGVQIVHLLGDKLRDTFNCQQLNVAINPPSKDSPPPSQTASTRLGDFEILTLEATGIDQLEEFVGEKKVELKAPSIDAFASAKRLDIDFLQKRIEFDGKLNIPTATQSIAWLKYAGYEFRSPRIDYEADSSPASQTSRHLGYLIAEGPGELTVPADSATGATEIRWQDTLKMSPSETPGEQWVGIFGSTLIESRLHGFMASDKIEIWLKKNPTATSANLASTAAATPGSTTFSTSKYAPEHIRATGHIAIETPQIKAKVDRLDVTLVLVAPSPSMNGDSTASEGLALSDSAGNPMYQWIQPPPPNSGNPLGRQVSTANQTGPNAASGNQLANRDPVTIHGQTLTSRIVLSGKQSWIDDLEIAGPLQVWKEPLPNSKLPGWHVEGDTLNLTSDAAGQVNLNINGQPARVVFADGALQGPTIRIDQKNNLVWMDQPGEFTVPTQLARVGNPGATASTGPAIEWLKAPHCVWQGGMYFDGNVVRIKGSVQLDATLRSKPNEIWLLNGNADEMHIHLTAPIALQSSNSSRSPEATIERIVLQDKVQGVDIFAKQVDQLGTPKINEHLNVPALTFHAIRNEVIGSGPGSIQSWHRGKSGLAQMASTNSSTATTSTTAESAWQGAHLVFRDHLVAFLDHSEVVFEGKVEFAAGPVASLEQRIDLHEMQGLSIGQMLMGCDQLRVYDTSGLSSTNGFLQSGADRGTWEFQASGNVDVQGRAESGNYFGNASEISYSQVKEQLLFKGAPQRDAKIVKVPESNSPTGTITAFVQLAAINPRTLDVEEFKIGAGGVGMESASPGFTAAGQTTPLVNPSTLSPSVNGRINSPSTTQPRSAVSGFLQGKQ</sequence>
<proteinExistence type="predicted"/>
<name>A0A518G0K2_9BACT</name>
<accession>A0A518G0K2</accession>
<dbReference type="Proteomes" id="UP000318017">
    <property type="component" value="Chromosome"/>
</dbReference>
<organism evidence="2 3">
    <name type="scientific">Aureliella helgolandensis</name>
    <dbReference type="NCBI Taxonomy" id="2527968"/>
    <lineage>
        <taxon>Bacteria</taxon>
        <taxon>Pseudomonadati</taxon>
        <taxon>Planctomycetota</taxon>
        <taxon>Planctomycetia</taxon>
        <taxon>Pirellulales</taxon>
        <taxon>Pirellulaceae</taxon>
        <taxon>Aureliella</taxon>
    </lineage>
</organism>
<reference evidence="2 3" key="1">
    <citation type="submission" date="2019-02" db="EMBL/GenBank/DDBJ databases">
        <title>Deep-cultivation of Planctomycetes and their phenomic and genomic characterization uncovers novel biology.</title>
        <authorList>
            <person name="Wiegand S."/>
            <person name="Jogler M."/>
            <person name="Boedeker C."/>
            <person name="Pinto D."/>
            <person name="Vollmers J."/>
            <person name="Rivas-Marin E."/>
            <person name="Kohn T."/>
            <person name="Peeters S.H."/>
            <person name="Heuer A."/>
            <person name="Rast P."/>
            <person name="Oberbeckmann S."/>
            <person name="Bunk B."/>
            <person name="Jeske O."/>
            <person name="Meyerdierks A."/>
            <person name="Storesund J.E."/>
            <person name="Kallscheuer N."/>
            <person name="Luecker S."/>
            <person name="Lage O.M."/>
            <person name="Pohl T."/>
            <person name="Merkel B.J."/>
            <person name="Hornburger P."/>
            <person name="Mueller R.-W."/>
            <person name="Bruemmer F."/>
            <person name="Labrenz M."/>
            <person name="Spormann A.M."/>
            <person name="Op den Camp H."/>
            <person name="Overmann J."/>
            <person name="Amann R."/>
            <person name="Jetten M.S.M."/>
            <person name="Mascher T."/>
            <person name="Medema M.H."/>
            <person name="Devos D.P."/>
            <person name="Kaster A.-K."/>
            <person name="Ovreas L."/>
            <person name="Rohde M."/>
            <person name="Galperin M.Y."/>
            <person name="Jogler C."/>
        </authorList>
    </citation>
    <scope>NUCLEOTIDE SEQUENCE [LARGE SCALE GENOMIC DNA]</scope>
    <source>
        <strain evidence="2 3">Q31a</strain>
    </source>
</reference>
<protein>
    <submittedName>
        <fullName evidence="2">Uncharacterized protein</fullName>
    </submittedName>
</protein>
<dbReference type="EMBL" id="CP036298">
    <property type="protein sequence ID" value="QDV22132.1"/>
    <property type="molecule type" value="Genomic_DNA"/>
</dbReference>
<feature type="compositionally biased region" description="Polar residues" evidence="1">
    <location>
        <begin position="608"/>
        <end position="626"/>
    </location>
</feature>
<evidence type="ECO:0000313" key="3">
    <source>
        <dbReference type="Proteomes" id="UP000318017"/>
    </source>
</evidence>
<dbReference type="OrthoDB" id="208320at2"/>
<feature type="region of interest" description="Disordered" evidence="1">
    <location>
        <begin position="587"/>
        <end position="629"/>
    </location>
</feature>
<gene>
    <name evidence="2" type="ORF">Q31a_04150</name>
</gene>
<evidence type="ECO:0000313" key="2">
    <source>
        <dbReference type="EMBL" id="QDV22132.1"/>
    </source>
</evidence>
<evidence type="ECO:0000256" key="1">
    <source>
        <dbReference type="SAM" id="MobiDB-lite"/>
    </source>
</evidence>
<dbReference type="RefSeq" id="WP_145073205.1">
    <property type="nucleotide sequence ID" value="NZ_CP036298.1"/>
</dbReference>
<dbReference type="KEGG" id="ahel:Q31a_04150"/>